<proteinExistence type="predicted"/>
<reference evidence="1 2" key="1">
    <citation type="journal article" date="2006" name="Science">
        <title>The genome of black cottonwood, Populus trichocarpa (Torr. &amp; Gray).</title>
        <authorList>
            <person name="Tuskan G.A."/>
            <person name="Difazio S."/>
            <person name="Jansson S."/>
            <person name="Bohlmann J."/>
            <person name="Grigoriev I."/>
            <person name="Hellsten U."/>
            <person name="Putnam N."/>
            <person name="Ralph S."/>
            <person name="Rombauts S."/>
            <person name="Salamov A."/>
            <person name="Schein J."/>
            <person name="Sterck L."/>
            <person name="Aerts A."/>
            <person name="Bhalerao R.R."/>
            <person name="Bhalerao R.P."/>
            <person name="Blaudez D."/>
            <person name="Boerjan W."/>
            <person name="Brun A."/>
            <person name="Brunner A."/>
            <person name="Busov V."/>
            <person name="Campbell M."/>
            <person name="Carlson J."/>
            <person name="Chalot M."/>
            <person name="Chapman J."/>
            <person name="Chen G.L."/>
            <person name="Cooper D."/>
            <person name="Coutinho P.M."/>
            <person name="Couturier J."/>
            <person name="Covert S."/>
            <person name="Cronk Q."/>
            <person name="Cunningham R."/>
            <person name="Davis J."/>
            <person name="Degroeve S."/>
            <person name="Dejardin A."/>
            <person name="Depamphilis C."/>
            <person name="Detter J."/>
            <person name="Dirks B."/>
            <person name="Dubchak I."/>
            <person name="Duplessis S."/>
            <person name="Ehlting J."/>
            <person name="Ellis B."/>
            <person name="Gendler K."/>
            <person name="Goodstein D."/>
            <person name="Gribskov M."/>
            <person name="Grimwood J."/>
            <person name="Groover A."/>
            <person name="Gunter L."/>
            <person name="Hamberger B."/>
            <person name="Heinze B."/>
            <person name="Helariutta Y."/>
            <person name="Henrissat B."/>
            <person name="Holligan D."/>
            <person name="Holt R."/>
            <person name="Huang W."/>
            <person name="Islam-Faridi N."/>
            <person name="Jones S."/>
            <person name="Jones-Rhoades M."/>
            <person name="Jorgensen R."/>
            <person name="Joshi C."/>
            <person name="Kangasjarvi J."/>
            <person name="Karlsson J."/>
            <person name="Kelleher C."/>
            <person name="Kirkpatrick R."/>
            <person name="Kirst M."/>
            <person name="Kohler A."/>
            <person name="Kalluri U."/>
            <person name="Larimer F."/>
            <person name="Leebens-Mack J."/>
            <person name="Leple J.C."/>
            <person name="Locascio P."/>
            <person name="Lou Y."/>
            <person name="Lucas S."/>
            <person name="Martin F."/>
            <person name="Montanini B."/>
            <person name="Napoli C."/>
            <person name="Nelson D.R."/>
            <person name="Nelson C."/>
            <person name="Nieminen K."/>
            <person name="Nilsson O."/>
            <person name="Pereda V."/>
            <person name="Peter G."/>
            <person name="Philippe R."/>
            <person name="Pilate G."/>
            <person name="Poliakov A."/>
            <person name="Razumovskaya J."/>
            <person name="Richardson P."/>
            <person name="Rinaldi C."/>
            <person name="Ritland K."/>
            <person name="Rouze P."/>
            <person name="Ryaboy D."/>
            <person name="Schmutz J."/>
            <person name="Schrader J."/>
            <person name="Segerman B."/>
            <person name="Shin H."/>
            <person name="Siddiqui A."/>
            <person name="Sterky F."/>
            <person name="Terry A."/>
            <person name="Tsai C.J."/>
            <person name="Uberbacher E."/>
            <person name="Unneberg P."/>
            <person name="Vahala J."/>
            <person name="Wall K."/>
            <person name="Wessler S."/>
            <person name="Yang G."/>
            <person name="Yin T."/>
            <person name="Douglas C."/>
            <person name="Marra M."/>
            <person name="Sandberg G."/>
            <person name="Van de Peer Y."/>
            <person name="Rokhsar D."/>
        </authorList>
    </citation>
    <scope>NUCLEOTIDE SEQUENCE [LARGE SCALE GENOMIC DNA]</scope>
    <source>
        <strain evidence="2">cv. Nisqually</strain>
    </source>
</reference>
<name>A0ACC0RJ30_POPTR</name>
<keyword evidence="2" id="KW-1185">Reference proteome</keyword>
<gene>
    <name evidence="1" type="ORF">POPTR_019G046201v4</name>
</gene>
<protein>
    <submittedName>
        <fullName evidence="1">Uncharacterized protein</fullName>
    </submittedName>
</protein>
<accession>A0ACC0RJ30</accession>
<sequence>MMLANASKPLDQLELINTLERLGLSYHFVDEIKSTLKSLFDENHIENTETVHDLYAIALEFRLLRQRGYHVPQEVFNHFKDEQGNFRAWIHDDLKGMLNLYEASYFLVEGENILEDARDFTTKNLENYVKKCNTIFRVGEPCLGASIGLEDAKIGGPLVHQFV</sequence>
<dbReference type="Proteomes" id="UP000006729">
    <property type="component" value="Chromosome 19"/>
</dbReference>
<evidence type="ECO:0000313" key="2">
    <source>
        <dbReference type="Proteomes" id="UP000006729"/>
    </source>
</evidence>
<dbReference type="EMBL" id="CM009308">
    <property type="protein sequence ID" value="KAI9377293.1"/>
    <property type="molecule type" value="Genomic_DNA"/>
</dbReference>
<comment type="caution">
    <text evidence="1">The sequence shown here is derived from an EMBL/GenBank/DDBJ whole genome shotgun (WGS) entry which is preliminary data.</text>
</comment>
<evidence type="ECO:0000313" key="1">
    <source>
        <dbReference type="EMBL" id="KAI9377293.1"/>
    </source>
</evidence>
<organism evidence="1 2">
    <name type="scientific">Populus trichocarpa</name>
    <name type="common">Western balsam poplar</name>
    <name type="synonym">Populus balsamifera subsp. trichocarpa</name>
    <dbReference type="NCBI Taxonomy" id="3694"/>
    <lineage>
        <taxon>Eukaryota</taxon>
        <taxon>Viridiplantae</taxon>
        <taxon>Streptophyta</taxon>
        <taxon>Embryophyta</taxon>
        <taxon>Tracheophyta</taxon>
        <taxon>Spermatophyta</taxon>
        <taxon>Magnoliopsida</taxon>
        <taxon>eudicotyledons</taxon>
        <taxon>Gunneridae</taxon>
        <taxon>Pentapetalae</taxon>
        <taxon>rosids</taxon>
        <taxon>fabids</taxon>
        <taxon>Malpighiales</taxon>
        <taxon>Salicaceae</taxon>
        <taxon>Saliceae</taxon>
        <taxon>Populus</taxon>
    </lineage>
</organism>